<dbReference type="AlphaFoldDB" id="A0AA35KC26"/>
<organism evidence="2 3">
    <name type="scientific">Podarcis lilfordi</name>
    <name type="common">Lilford's wall lizard</name>
    <dbReference type="NCBI Taxonomy" id="74358"/>
    <lineage>
        <taxon>Eukaryota</taxon>
        <taxon>Metazoa</taxon>
        <taxon>Chordata</taxon>
        <taxon>Craniata</taxon>
        <taxon>Vertebrata</taxon>
        <taxon>Euteleostomi</taxon>
        <taxon>Lepidosauria</taxon>
        <taxon>Squamata</taxon>
        <taxon>Bifurcata</taxon>
        <taxon>Unidentata</taxon>
        <taxon>Episquamata</taxon>
        <taxon>Laterata</taxon>
        <taxon>Lacertibaenia</taxon>
        <taxon>Lacertidae</taxon>
        <taxon>Podarcis</taxon>
    </lineage>
</organism>
<feature type="compositionally biased region" description="Basic and acidic residues" evidence="1">
    <location>
        <begin position="1"/>
        <end position="12"/>
    </location>
</feature>
<protein>
    <submittedName>
        <fullName evidence="2">Uncharacterized protein</fullName>
    </submittedName>
</protein>
<gene>
    <name evidence="2" type="ORF">PODLI_1B024475</name>
</gene>
<feature type="region of interest" description="Disordered" evidence="1">
    <location>
        <begin position="1"/>
        <end position="28"/>
    </location>
</feature>
<evidence type="ECO:0000313" key="3">
    <source>
        <dbReference type="Proteomes" id="UP001178461"/>
    </source>
</evidence>
<keyword evidence="3" id="KW-1185">Reference proteome</keyword>
<dbReference type="Proteomes" id="UP001178461">
    <property type="component" value="Chromosome 5"/>
</dbReference>
<name>A0AA35KC26_9SAUR</name>
<proteinExistence type="predicted"/>
<sequence>MRVKPRFPDARRSLRHPPRGGRSFRAGGVETGQCLPACSHVGSERLLLSGSRMGRGGLEGSGRSSNRVTKRIFRFHGNASSEAALNPRDKESDGSGCCLYSPEMQLSSAQKVQQISATLWVKYSAETEASRNCCPIGTNHNNEKSFKAQQKVLMQVLPVN</sequence>
<reference evidence="2" key="1">
    <citation type="submission" date="2022-12" db="EMBL/GenBank/DDBJ databases">
        <authorList>
            <person name="Alioto T."/>
            <person name="Alioto T."/>
            <person name="Gomez Garrido J."/>
        </authorList>
    </citation>
    <scope>NUCLEOTIDE SEQUENCE</scope>
</reference>
<evidence type="ECO:0000313" key="2">
    <source>
        <dbReference type="EMBL" id="CAI5775562.1"/>
    </source>
</evidence>
<accession>A0AA35KC26</accession>
<evidence type="ECO:0000256" key="1">
    <source>
        <dbReference type="SAM" id="MobiDB-lite"/>
    </source>
</evidence>
<dbReference type="EMBL" id="OX395130">
    <property type="protein sequence ID" value="CAI5775562.1"/>
    <property type="molecule type" value="Genomic_DNA"/>
</dbReference>